<feature type="domain" description="MYND-type" evidence="5">
    <location>
        <begin position="514"/>
        <end position="563"/>
    </location>
</feature>
<dbReference type="SUPFAM" id="SSF144232">
    <property type="entry name" value="HIT/MYND zinc finger-like"/>
    <property type="match status" value="2"/>
</dbReference>
<evidence type="ECO:0000256" key="1">
    <source>
        <dbReference type="ARBA" id="ARBA00022723"/>
    </source>
</evidence>
<dbReference type="GO" id="GO:0008270">
    <property type="term" value="F:zinc ion binding"/>
    <property type="evidence" value="ECO:0007669"/>
    <property type="project" value="UniProtKB-KW"/>
</dbReference>
<reference evidence="6 7" key="1">
    <citation type="journal article" date="2016" name="Mol. Biol. Evol.">
        <title>Comparative Genomics of Early-Diverging Mushroom-Forming Fungi Provides Insights into the Origins of Lignocellulose Decay Capabilities.</title>
        <authorList>
            <person name="Nagy L.G."/>
            <person name="Riley R."/>
            <person name="Tritt A."/>
            <person name="Adam C."/>
            <person name="Daum C."/>
            <person name="Floudas D."/>
            <person name="Sun H."/>
            <person name="Yadav J.S."/>
            <person name="Pangilinan J."/>
            <person name="Larsson K.H."/>
            <person name="Matsuura K."/>
            <person name="Barry K."/>
            <person name="Labutti K."/>
            <person name="Kuo R."/>
            <person name="Ohm R.A."/>
            <person name="Bhattacharya S.S."/>
            <person name="Shirouzu T."/>
            <person name="Yoshinaga Y."/>
            <person name="Martin F.M."/>
            <person name="Grigoriev I.V."/>
            <person name="Hibbett D.S."/>
        </authorList>
    </citation>
    <scope>NUCLEOTIDE SEQUENCE [LARGE SCALE GENOMIC DNA]</scope>
    <source>
        <strain evidence="6 7">TUFC12733</strain>
    </source>
</reference>
<dbReference type="InterPro" id="IPR002893">
    <property type="entry name" value="Znf_MYND"/>
</dbReference>
<evidence type="ECO:0000313" key="6">
    <source>
        <dbReference type="EMBL" id="KZO94370.1"/>
    </source>
</evidence>
<protein>
    <recommendedName>
        <fullName evidence="5">MYND-type domain-containing protein</fullName>
    </recommendedName>
</protein>
<evidence type="ECO:0000313" key="7">
    <source>
        <dbReference type="Proteomes" id="UP000076738"/>
    </source>
</evidence>
<proteinExistence type="predicted"/>
<name>A0A167K852_CALVF</name>
<dbReference type="STRING" id="1330018.A0A167K852"/>
<dbReference type="Pfam" id="PF01753">
    <property type="entry name" value="zf-MYND"/>
    <property type="match status" value="1"/>
</dbReference>
<dbReference type="OrthoDB" id="432970at2759"/>
<dbReference type="EMBL" id="KV417295">
    <property type="protein sequence ID" value="KZO94370.1"/>
    <property type="molecule type" value="Genomic_DNA"/>
</dbReference>
<evidence type="ECO:0000256" key="4">
    <source>
        <dbReference type="PROSITE-ProRule" id="PRU00134"/>
    </source>
</evidence>
<accession>A0A167K852</accession>
<keyword evidence="7" id="KW-1185">Reference proteome</keyword>
<dbReference type="Proteomes" id="UP000076738">
    <property type="component" value="Unassembled WGS sequence"/>
</dbReference>
<sequence>MGLYLDEYWSRLATPERQAIFSRLAAAYLPLIVERIVNPAQIEDKGLWEWINGYVAALEGIQKHATPYLVNYMLSDHPHARPGHLTRRLGELICRSLENVGDVMDHSNELMPGALDRGVAIYHGIFDLLLFLIAYLPPEYQRAALTGTDQKLLIEKIISWGPRIRPNIQTTTMFWQTFRALLAFLKGEPLEDPETVLLSSSPYFKDALLQCRNKSCQLSWHDHQLFQCSRCGTALYCTKRHQIEDWDASASPHSAMCYKTQYVPSLAAGGRPTSTSSNKNDVIEERNALRLMNMAESEVNFLTDLLGFRANDTLRTITLLEVLDGYTWQNLPRQNRAIFSRLAALYLPRIVEKISDNDVAEDLGVWNFVNGYMAALQSIELFAPMYLADYMASNKANGAVLTRRIAERIFNSLVNMGDVLGLGETINIDDRVRNTAHTLSVLLCLLAHTSPELRREAIKPEIVSFLVPRLKIWADRYLKSEPTAAVFKNLFEILSRTPFSPKALSYVASIRGVKASCARKDCTEAIGTRSLFPCDTCKTVLYCSKKHQTEDWNDTGLPHKATCYKSTW</sequence>
<keyword evidence="1" id="KW-0479">Metal-binding</keyword>
<evidence type="ECO:0000256" key="3">
    <source>
        <dbReference type="ARBA" id="ARBA00022833"/>
    </source>
</evidence>
<feature type="domain" description="MYND-type" evidence="5">
    <location>
        <begin position="208"/>
        <end position="257"/>
    </location>
</feature>
<dbReference type="Gene3D" id="6.10.140.2220">
    <property type="match status" value="1"/>
</dbReference>
<dbReference type="PROSITE" id="PS50865">
    <property type="entry name" value="ZF_MYND_2"/>
    <property type="match status" value="2"/>
</dbReference>
<gene>
    <name evidence="6" type="ORF">CALVIDRAFT_539108</name>
</gene>
<dbReference type="AlphaFoldDB" id="A0A167K852"/>
<evidence type="ECO:0000259" key="5">
    <source>
        <dbReference type="PROSITE" id="PS50865"/>
    </source>
</evidence>
<keyword evidence="3" id="KW-0862">Zinc</keyword>
<organism evidence="6 7">
    <name type="scientific">Calocera viscosa (strain TUFC12733)</name>
    <dbReference type="NCBI Taxonomy" id="1330018"/>
    <lineage>
        <taxon>Eukaryota</taxon>
        <taxon>Fungi</taxon>
        <taxon>Dikarya</taxon>
        <taxon>Basidiomycota</taxon>
        <taxon>Agaricomycotina</taxon>
        <taxon>Dacrymycetes</taxon>
        <taxon>Dacrymycetales</taxon>
        <taxon>Dacrymycetaceae</taxon>
        <taxon>Calocera</taxon>
    </lineage>
</organism>
<evidence type="ECO:0000256" key="2">
    <source>
        <dbReference type="ARBA" id="ARBA00022771"/>
    </source>
</evidence>
<keyword evidence="2 4" id="KW-0863">Zinc-finger</keyword>